<evidence type="ECO:0000313" key="2">
    <source>
        <dbReference type="EMBL" id="QPP06200.1"/>
    </source>
</evidence>
<gene>
    <name evidence="2" type="ORF">G4Z16_07105</name>
</gene>
<evidence type="ECO:0000313" key="3">
    <source>
        <dbReference type="Proteomes" id="UP000595046"/>
    </source>
</evidence>
<accession>A0A7T1T4J0</accession>
<dbReference type="EMBL" id="CP048882">
    <property type="protein sequence ID" value="QPP06200.1"/>
    <property type="molecule type" value="Genomic_DNA"/>
</dbReference>
<dbReference type="RefSeq" id="WP_197349846.1">
    <property type="nucleotide sequence ID" value="NZ_CP048882.1"/>
</dbReference>
<sequence>MITHTAKARQHSRVAPAEIEDACSGVTALDRGKVAGRGSFAGMVARREVTGEGARRHQLPGTAQGLTDL</sequence>
<reference evidence="3" key="1">
    <citation type="submission" date="2020-02" db="EMBL/GenBank/DDBJ databases">
        <title>Streptomyces sp. ASO4wet.</title>
        <authorList>
            <person name="Risdian C."/>
            <person name="Landwehr W."/>
            <person name="Schupp P."/>
            <person name="Wink J."/>
        </authorList>
    </citation>
    <scope>NUCLEOTIDE SEQUENCE [LARGE SCALE GENOMIC DNA]</scope>
    <source>
        <strain evidence="3">ASO4wet</strain>
    </source>
</reference>
<keyword evidence="3" id="KW-1185">Reference proteome</keyword>
<evidence type="ECO:0000256" key="1">
    <source>
        <dbReference type="SAM" id="MobiDB-lite"/>
    </source>
</evidence>
<dbReference type="KEGG" id="sbat:G4Z16_07105"/>
<organism evidence="2 3">
    <name type="scientific">Streptomyces bathyalis</name>
    <dbReference type="NCBI Taxonomy" id="2710756"/>
    <lineage>
        <taxon>Bacteria</taxon>
        <taxon>Bacillati</taxon>
        <taxon>Actinomycetota</taxon>
        <taxon>Actinomycetes</taxon>
        <taxon>Kitasatosporales</taxon>
        <taxon>Streptomycetaceae</taxon>
        <taxon>Streptomyces</taxon>
    </lineage>
</organism>
<feature type="region of interest" description="Disordered" evidence="1">
    <location>
        <begin position="48"/>
        <end position="69"/>
    </location>
</feature>
<dbReference type="Proteomes" id="UP000595046">
    <property type="component" value="Chromosome"/>
</dbReference>
<proteinExistence type="predicted"/>
<protein>
    <submittedName>
        <fullName evidence="2">Uncharacterized protein</fullName>
    </submittedName>
</protein>
<dbReference type="AlphaFoldDB" id="A0A7T1T4J0"/>
<name>A0A7T1T4J0_9ACTN</name>